<dbReference type="SMART" id="SM00563">
    <property type="entry name" value="PlsC"/>
    <property type="match status" value="1"/>
</dbReference>
<proteinExistence type="predicted"/>
<protein>
    <submittedName>
        <fullName evidence="5">1-acyl-sn-glycerol-3-phosphate acyltransferase</fullName>
        <ecNumber evidence="5">2.3.1.51</ecNumber>
    </submittedName>
</protein>
<dbReference type="InterPro" id="IPR002123">
    <property type="entry name" value="Plipid/glycerol_acylTrfase"/>
</dbReference>
<dbReference type="PANTHER" id="PTHR10434">
    <property type="entry name" value="1-ACYL-SN-GLYCEROL-3-PHOSPHATE ACYLTRANSFERASE"/>
    <property type="match status" value="1"/>
</dbReference>
<accession>A0ABR9H1V7</accession>
<dbReference type="Proteomes" id="UP000639010">
    <property type="component" value="Unassembled WGS sequence"/>
</dbReference>
<name>A0ABR9H1V7_9BACT</name>
<gene>
    <name evidence="5" type="ORF">H4684_001329</name>
</gene>
<dbReference type="PANTHER" id="PTHR10434:SF40">
    <property type="entry name" value="1-ACYL-SN-GLYCEROL-3-PHOSPHATE ACYLTRANSFERASE"/>
    <property type="match status" value="1"/>
</dbReference>
<comment type="pathway">
    <text evidence="1">Lipid metabolism.</text>
</comment>
<evidence type="ECO:0000256" key="1">
    <source>
        <dbReference type="ARBA" id="ARBA00005189"/>
    </source>
</evidence>
<reference evidence="5 6" key="1">
    <citation type="submission" date="2020-10" db="EMBL/GenBank/DDBJ databases">
        <title>Genomic Encyclopedia of Type Strains, Phase IV (KMG-IV): sequencing the most valuable type-strain genomes for metagenomic binning, comparative biology and taxonomic classification.</title>
        <authorList>
            <person name="Goeker M."/>
        </authorList>
    </citation>
    <scope>NUCLEOTIDE SEQUENCE [LARGE SCALE GENOMIC DNA]</scope>
    <source>
        <strain evidence="5 6">DSM 4194</strain>
    </source>
</reference>
<sequence>MNIKSLSDPYHTPEIQIGPFSRLFPSAAFYARILSIVCEAAWRTRGGGYSMEKWAMDSLTVMRRAEASGLRFHIENASAVTNLPGPCVVVANHMSTLETFCMPAILATHRPIAFVIKRSLTTYPIFQRIVNAVEPIAVDRVNPRDDFKTVMEQGQERLARGISVIVFPQTTRTLNLDRKAFNSIGIKLAKKAGVPVVPLALKTDAWGLGTLSKDYGAIRPEIPARFCFGDPMIIRGAGKNEHEEIMEFIHWKLTAWSAS</sequence>
<keyword evidence="3 5" id="KW-0012">Acyltransferase</keyword>
<dbReference type="Pfam" id="PF01553">
    <property type="entry name" value="Acyltransferase"/>
    <property type="match status" value="1"/>
</dbReference>
<evidence type="ECO:0000313" key="6">
    <source>
        <dbReference type="Proteomes" id="UP000639010"/>
    </source>
</evidence>
<keyword evidence="6" id="KW-1185">Reference proteome</keyword>
<evidence type="ECO:0000256" key="2">
    <source>
        <dbReference type="ARBA" id="ARBA00022679"/>
    </source>
</evidence>
<dbReference type="SUPFAM" id="SSF69593">
    <property type="entry name" value="Glycerol-3-phosphate (1)-acyltransferase"/>
    <property type="match status" value="1"/>
</dbReference>
<comment type="caution">
    <text evidence="5">The sequence shown here is derived from an EMBL/GenBank/DDBJ whole genome shotgun (WGS) entry which is preliminary data.</text>
</comment>
<evidence type="ECO:0000259" key="4">
    <source>
        <dbReference type="SMART" id="SM00563"/>
    </source>
</evidence>
<dbReference type="GO" id="GO:0003841">
    <property type="term" value="F:1-acylglycerol-3-phosphate O-acyltransferase activity"/>
    <property type="evidence" value="ECO:0007669"/>
    <property type="project" value="UniProtKB-EC"/>
</dbReference>
<feature type="domain" description="Phospholipid/glycerol acyltransferase" evidence="4">
    <location>
        <begin position="87"/>
        <end position="204"/>
    </location>
</feature>
<dbReference type="EMBL" id="JADBGG010000007">
    <property type="protein sequence ID" value="MBE1424695.1"/>
    <property type="molecule type" value="Genomic_DNA"/>
</dbReference>
<organism evidence="5 6">
    <name type="scientific">Desulfomicrobium macestii</name>
    <dbReference type="NCBI Taxonomy" id="90731"/>
    <lineage>
        <taxon>Bacteria</taxon>
        <taxon>Pseudomonadati</taxon>
        <taxon>Thermodesulfobacteriota</taxon>
        <taxon>Desulfovibrionia</taxon>
        <taxon>Desulfovibrionales</taxon>
        <taxon>Desulfomicrobiaceae</taxon>
        <taxon>Desulfomicrobium</taxon>
    </lineage>
</organism>
<evidence type="ECO:0000256" key="3">
    <source>
        <dbReference type="ARBA" id="ARBA00023315"/>
    </source>
</evidence>
<dbReference type="CDD" id="cd07989">
    <property type="entry name" value="LPLAT_AGPAT-like"/>
    <property type="match status" value="1"/>
</dbReference>
<dbReference type="EC" id="2.3.1.51" evidence="5"/>
<keyword evidence="2 5" id="KW-0808">Transferase</keyword>
<dbReference type="RefSeq" id="WP_092193223.1">
    <property type="nucleotide sequence ID" value="NZ_JADBGG010000007.1"/>
</dbReference>
<evidence type="ECO:0000313" key="5">
    <source>
        <dbReference type="EMBL" id="MBE1424695.1"/>
    </source>
</evidence>